<gene>
    <name evidence="2" type="ORF">FLX08_06510</name>
</gene>
<evidence type="ECO:0000313" key="3">
    <source>
        <dbReference type="Proteomes" id="UP000316541"/>
    </source>
</evidence>
<reference evidence="2 3" key="1">
    <citation type="submission" date="2019-07" db="EMBL/GenBank/DDBJ databases">
        <title>Microbispora hainanensis DSM 45428.</title>
        <authorList>
            <person name="Thawai C."/>
        </authorList>
    </citation>
    <scope>NUCLEOTIDE SEQUENCE [LARGE SCALE GENOMIC DNA]</scope>
    <source>
        <strain evidence="2 3">DSM 45428</strain>
    </source>
</reference>
<feature type="region of interest" description="Disordered" evidence="1">
    <location>
        <begin position="36"/>
        <end position="108"/>
    </location>
</feature>
<comment type="caution">
    <text evidence="2">The sequence shown here is derived from an EMBL/GenBank/DDBJ whole genome shotgun (WGS) entry which is preliminary data.</text>
</comment>
<dbReference type="AlphaFoldDB" id="A0A544Z1P8"/>
<evidence type="ECO:0000313" key="2">
    <source>
        <dbReference type="EMBL" id="TQS22983.1"/>
    </source>
</evidence>
<dbReference type="Proteomes" id="UP000316541">
    <property type="component" value="Unassembled WGS sequence"/>
</dbReference>
<dbReference type="EMBL" id="VIRM01000005">
    <property type="protein sequence ID" value="TQS22983.1"/>
    <property type="molecule type" value="Genomic_DNA"/>
</dbReference>
<accession>A0A544Z1P8</accession>
<name>A0A544Z1P8_9ACTN</name>
<feature type="compositionally biased region" description="Low complexity" evidence="1">
    <location>
        <begin position="70"/>
        <end position="86"/>
    </location>
</feature>
<organism evidence="2 3">
    <name type="scientific">Microbispora hainanensis</name>
    <dbReference type="NCBI Taxonomy" id="568844"/>
    <lineage>
        <taxon>Bacteria</taxon>
        <taxon>Bacillati</taxon>
        <taxon>Actinomycetota</taxon>
        <taxon>Actinomycetes</taxon>
        <taxon>Streptosporangiales</taxon>
        <taxon>Streptosporangiaceae</taxon>
        <taxon>Microbispora</taxon>
    </lineage>
</organism>
<evidence type="ECO:0000256" key="1">
    <source>
        <dbReference type="SAM" id="MobiDB-lite"/>
    </source>
</evidence>
<proteinExistence type="predicted"/>
<sequence>MPAVVSSVIATPSGASVVDRYGRRASARGLRASLPVAAGSVPGGSVPGGSVSGSVPGGSVSGSVPGGFVSGSVSGSVSGRVPPGRSAHMPPYPLGPDQTGPSRREAPAARGARVYAAYPRRLGVHGQPFALYACAS</sequence>
<protein>
    <submittedName>
        <fullName evidence="2">Uncharacterized protein</fullName>
    </submittedName>
</protein>
<feature type="compositionally biased region" description="Gly residues" evidence="1">
    <location>
        <begin position="41"/>
        <end position="69"/>
    </location>
</feature>